<protein>
    <recommendedName>
        <fullName evidence="1">N-acetyltransferase ESCO zinc-finger domain-containing protein</fullName>
    </recommendedName>
</protein>
<evidence type="ECO:0000259" key="1">
    <source>
        <dbReference type="Pfam" id="PF13878"/>
    </source>
</evidence>
<dbReference type="AlphaFoldDB" id="A0AAV8UKD9"/>
<dbReference type="GO" id="GO:0061733">
    <property type="term" value="F:protein-lysine-acetyltransferase activity"/>
    <property type="evidence" value="ECO:0007669"/>
    <property type="project" value="TreeGrafter"/>
</dbReference>
<evidence type="ECO:0000313" key="2">
    <source>
        <dbReference type="EMBL" id="KAJ8902864.1"/>
    </source>
</evidence>
<dbReference type="PANTHER" id="PTHR45884:SF2">
    <property type="entry name" value="N-ACETYLTRANSFERASE ECO"/>
    <property type="match status" value="1"/>
</dbReference>
<reference evidence="2 3" key="1">
    <citation type="journal article" date="2023" name="Nat. Commun.">
        <title>Origin of minicircular mitochondrial genomes in red algae.</title>
        <authorList>
            <person name="Lee Y."/>
            <person name="Cho C.H."/>
            <person name="Lee Y.M."/>
            <person name="Park S.I."/>
            <person name="Yang J.H."/>
            <person name="West J.A."/>
            <person name="Bhattacharya D."/>
            <person name="Yoon H.S."/>
        </authorList>
    </citation>
    <scope>NUCLEOTIDE SEQUENCE [LARGE SCALE GENOMIC DNA]</scope>
    <source>
        <strain evidence="2 3">CCMP1338</strain>
        <tissue evidence="2">Whole cell</tissue>
    </source>
</reference>
<organism evidence="2 3">
    <name type="scientific">Rhodosorus marinus</name>
    <dbReference type="NCBI Taxonomy" id="101924"/>
    <lineage>
        <taxon>Eukaryota</taxon>
        <taxon>Rhodophyta</taxon>
        <taxon>Stylonematophyceae</taxon>
        <taxon>Stylonematales</taxon>
        <taxon>Stylonemataceae</taxon>
        <taxon>Rhodosorus</taxon>
    </lineage>
</organism>
<dbReference type="GO" id="GO:0007064">
    <property type="term" value="P:mitotic sister chromatid cohesion"/>
    <property type="evidence" value="ECO:0007669"/>
    <property type="project" value="TreeGrafter"/>
</dbReference>
<dbReference type="Pfam" id="PF13878">
    <property type="entry name" value="zf-C2H2_3"/>
    <property type="match status" value="1"/>
</dbReference>
<accession>A0AAV8UKD9</accession>
<gene>
    <name evidence="2" type="ORF">NDN08_006184</name>
</gene>
<evidence type="ECO:0000313" key="3">
    <source>
        <dbReference type="Proteomes" id="UP001157974"/>
    </source>
</evidence>
<sequence>MSDMEVNESKKRVADGVGLKSMVQSHLDLGQREVGEKRCGECGMVYSVGVDEDEKTHLVHHRGEVLSRKRPRLSKLNRFGRTQSFDDGFVVKVPREFHTEVLEKVLSRGRSSTVQSGPRAGKKDSSYRGNLFVYVQDSTSQAAAAMLSQVVSAEQVGRNPVWQKQLKSTRKSSETLEPSYREVLSYLSLDALWTVDQGHNVQIPGRLLTCVRAHSSYGSMFRKDQCLIGPSIHPETVPLLRSILTGFAN</sequence>
<dbReference type="GO" id="GO:0000785">
    <property type="term" value="C:chromatin"/>
    <property type="evidence" value="ECO:0007669"/>
    <property type="project" value="TreeGrafter"/>
</dbReference>
<proteinExistence type="predicted"/>
<comment type="caution">
    <text evidence="2">The sequence shown here is derived from an EMBL/GenBank/DDBJ whole genome shotgun (WGS) entry which is preliminary data.</text>
</comment>
<dbReference type="PANTHER" id="PTHR45884">
    <property type="entry name" value="N-ACETYLTRANSFERASE ECO"/>
    <property type="match status" value="1"/>
</dbReference>
<feature type="domain" description="N-acetyltransferase ESCO zinc-finger" evidence="1">
    <location>
        <begin position="24"/>
        <end position="62"/>
    </location>
</feature>
<dbReference type="Proteomes" id="UP001157974">
    <property type="component" value="Unassembled WGS sequence"/>
</dbReference>
<keyword evidence="3" id="KW-1185">Reference proteome</keyword>
<name>A0AAV8UKD9_9RHOD</name>
<dbReference type="EMBL" id="JAMWBK010000008">
    <property type="protein sequence ID" value="KAJ8902864.1"/>
    <property type="molecule type" value="Genomic_DNA"/>
</dbReference>
<dbReference type="GO" id="GO:0005634">
    <property type="term" value="C:nucleus"/>
    <property type="evidence" value="ECO:0007669"/>
    <property type="project" value="TreeGrafter"/>
</dbReference>
<dbReference type="InterPro" id="IPR028005">
    <property type="entry name" value="AcTrfase_ESCO_Znf_dom"/>
</dbReference>